<dbReference type="PANTHER" id="PTHR47256">
    <property type="entry name" value="ZN(II)2CYS6 TRANSCRIPTION FACTOR (EUROFUNG)-RELATED"/>
    <property type="match status" value="1"/>
</dbReference>
<evidence type="ECO:0000256" key="2">
    <source>
        <dbReference type="SAM" id="Coils"/>
    </source>
</evidence>
<feature type="compositionally biased region" description="Low complexity" evidence="3">
    <location>
        <begin position="16"/>
        <end position="34"/>
    </location>
</feature>
<evidence type="ECO:0000256" key="1">
    <source>
        <dbReference type="ARBA" id="ARBA00023242"/>
    </source>
</evidence>
<keyword evidence="1" id="KW-0539">Nucleus</keyword>
<name>A0ABR1YA92_9PEZI</name>
<organism evidence="5 6">
    <name type="scientific">Phyllosticta capitalensis</name>
    <dbReference type="NCBI Taxonomy" id="121624"/>
    <lineage>
        <taxon>Eukaryota</taxon>
        <taxon>Fungi</taxon>
        <taxon>Dikarya</taxon>
        <taxon>Ascomycota</taxon>
        <taxon>Pezizomycotina</taxon>
        <taxon>Dothideomycetes</taxon>
        <taxon>Dothideomycetes incertae sedis</taxon>
        <taxon>Botryosphaeriales</taxon>
        <taxon>Phyllostictaceae</taxon>
        <taxon>Phyllosticta</taxon>
    </lineage>
</organism>
<dbReference type="PANTHER" id="PTHR47256:SF1">
    <property type="entry name" value="ZN(II)2CYS6 TRANSCRIPTION FACTOR (EUROFUNG)"/>
    <property type="match status" value="1"/>
</dbReference>
<dbReference type="InterPro" id="IPR021833">
    <property type="entry name" value="DUF3425"/>
</dbReference>
<evidence type="ECO:0000313" key="5">
    <source>
        <dbReference type="EMBL" id="KAK8223136.1"/>
    </source>
</evidence>
<dbReference type="InterPro" id="IPR053187">
    <property type="entry name" value="Notoamide_regulator"/>
</dbReference>
<evidence type="ECO:0000259" key="4">
    <source>
        <dbReference type="PROSITE" id="PS50048"/>
    </source>
</evidence>
<dbReference type="SMART" id="SM00066">
    <property type="entry name" value="GAL4"/>
    <property type="match status" value="1"/>
</dbReference>
<dbReference type="InterPro" id="IPR036864">
    <property type="entry name" value="Zn2-C6_fun-type_DNA-bd_sf"/>
</dbReference>
<evidence type="ECO:0000256" key="3">
    <source>
        <dbReference type="SAM" id="MobiDB-lite"/>
    </source>
</evidence>
<feature type="region of interest" description="Disordered" evidence="3">
    <location>
        <begin position="1"/>
        <end position="81"/>
    </location>
</feature>
<dbReference type="InterPro" id="IPR001138">
    <property type="entry name" value="Zn2Cys6_DnaBD"/>
</dbReference>
<dbReference type="SUPFAM" id="SSF57701">
    <property type="entry name" value="Zn2/Cys6 DNA-binding domain"/>
    <property type="match status" value="1"/>
</dbReference>
<proteinExistence type="predicted"/>
<feature type="domain" description="Zn(2)-C6 fungal-type" evidence="4">
    <location>
        <begin position="83"/>
        <end position="114"/>
    </location>
</feature>
<keyword evidence="6" id="KW-1185">Reference proteome</keyword>
<dbReference type="Pfam" id="PF00172">
    <property type="entry name" value="Zn_clus"/>
    <property type="match status" value="1"/>
</dbReference>
<feature type="compositionally biased region" description="Basic residues" evidence="3">
    <location>
        <begin position="1"/>
        <end position="10"/>
    </location>
</feature>
<feature type="coiled-coil region" evidence="2">
    <location>
        <begin position="123"/>
        <end position="150"/>
    </location>
</feature>
<keyword evidence="2" id="KW-0175">Coiled coil</keyword>
<dbReference type="Pfam" id="PF11905">
    <property type="entry name" value="DUF3425"/>
    <property type="match status" value="1"/>
</dbReference>
<comment type="caution">
    <text evidence="5">The sequence shown here is derived from an EMBL/GenBank/DDBJ whole genome shotgun (WGS) entry which is preliminary data.</text>
</comment>
<reference evidence="5 6" key="1">
    <citation type="submission" date="2024-04" db="EMBL/GenBank/DDBJ databases">
        <title>Phyllosticta paracitricarpa is synonymous to the EU quarantine fungus P. citricarpa based on phylogenomic analyses.</title>
        <authorList>
            <consortium name="Lawrence Berkeley National Laboratory"/>
            <person name="Van Ingen-Buijs V.A."/>
            <person name="Van Westerhoven A.C."/>
            <person name="Haridas S."/>
            <person name="Skiadas P."/>
            <person name="Martin F."/>
            <person name="Groenewald J.Z."/>
            <person name="Crous P.W."/>
            <person name="Seidl M.F."/>
        </authorList>
    </citation>
    <scope>NUCLEOTIDE SEQUENCE [LARGE SCALE GENOMIC DNA]</scope>
    <source>
        <strain evidence="5 6">CBS 123374</strain>
    </source>
</reference>
<accession>A0ABR1YA92</accession>
<dbReference type="PROSITE" id="PS50048">
    <property type="entry name" value="ZN2_CY6_FUNGAL_2"/>
    <property type="match status" value="1"/>
</dbReference>
<dbReference type="Proteomes" id="UP001492380">
    <property type="component" value="Unassembled WGS sequence"/>
</dbReference>
<evidence type="ECO:0000313" key="6">
    <source>
        <dbReference type="Proteomes" id="UP001492380"/>
    </source>
</evidence>
<dbReference type="Gene3D" id="4.10.240.10">
    <property type="entry name" value="Zn(2)-C6 fungal-type DNA-binding domain"/>
    <property type="match status" value="1"/>
</dbReference>
<gene>
    <name evidence="5" type="ORF">HDK90DRAFT_113097</name>
</gene>
<sequence>MASKGTRRRKESQNLSQSHTPTAATTSQTPSTSADRSELSRRASLAPAPSPSTPGERSDDATSPQPPDRPKTKTPRSHVTAVACSPCQHRKSKCDGKRPTCSSCEARGRTDCVYDMAGDQRRTSSLKQTIVKLEQENQTLKEVIQEICMAQDTRSAVEVARRLPVKDFQGLQDVAALLKRRQSTIDDAVGERALAESRAGRNSAEESMDIGDVAPQDINIDPVLKSANTTHGAPMPFPPPASLDRAALSNSKGPAQFVHIKSPVRSVKTFRMKGCDICLVTIADISKAWQDASRSNGSLSVSSPSTPSFTYATEPSQDLLTQTSTSGSGVFHSSKDGHCQNSVRYVHSESLYCPSVLWVGKTFGVPQGDRQTGRDQVKCAPLPVSSLQPLDMVVADPFTAQVTHFIQRKRDLLAYPVGWLSERVLGDTGDAINAQLMYLMEGGIPAPIEDLTVTEFAASVVGQMSFPSRAERLAIFYLMVNFLNWRILPTEEHHDMIPDCVKPTAEQSLVPHPAWVDCLPWPRLRSEFISRPDLARRGNALSAFSQYTRVNWPSEYALPFDYGARDWRVEELGPALEQLPDAFKAHVADVNNWSLDPGVVNLYRDIVFVDKVWIQPLEAAEMSHDSMMFDV</sequence>
<protein>
    <recommendedName>
        <fullName evidence="4">Zn(2)-C6 fungal-type domain-containing protein</fullName>
    </recommendedName>
</protein>
<dbReference type="EMBL" id="JBBWRZ010000014">
    <property type="protein sequence ID" value="KAK8223136.1"/>
    <property type="molecule type" value="Genomic_DNA"/>
</dbReference>
<dbReference type="CDD" id="cd00067">
    <property type="entry name" value="GAL4"/>
    <property type="match status" value="1"/>
</dbReference>